<dbReference type="PROSITE" id="PS00151">
    <property type="entry name" value="ACYLPHOSPHATASE_2"/>
    <property type="match status" value="1"/>
</dbReference>
<accession>X1M700</accession>
<dbReference type="PROSITE" id="PS00150">
    <property type="entry name" value="ACYLPHOSPHATASE_1"/>
    <property type="match status" value="1"/>
</dbReference>
<reference evidence="2" key="1">
    <citation type="journal article" date="2014" name="Front. Microbiol.">
        <title>High frequency of phylogenetically diverse reductive dehalogenase-homologous genes in deep subseafloor sedimentary metagenomes.</title>
        <authorList>
            <person name="Kawai M."/>
            <person name="Futagami T."/>
            <person name="Toyoda A."/>
            <person name="Takaki Y."/>
            <person name="Nishi S."/>
            <person name="Hori S."/>
            <person name="Arai W."/>
            <person name="Tsubouchi T."/>
            <person name="Morono Y."/>
            <person name="Uchiyama I."/>
            <person name="Ito T."/>
            <person name="Fujiyama A."/>
            <person name="Inagaki F."/>
            <person name="Takami H."/>
        </authorList>
    </citation>
    <scope>NUCLEOTIDE SEQUENCE</scope>
    <source>
        <strain evidence="2">Expedition CK06-06</strain>
    </source>
</reference>
<protein>
    <recommendedName>
        <fullName evidence="1">Acylphosphatase-like domain-containing protein</fullName>
    </recommendedName>
</protein>
<dbReference type="Pfam" id="PF00708">
    <property type="entry name" value="Acylphosphatase"/>
    <property type="match status" value="1"/>
</dbReference>
<name>X1M700_9ZZZZ</name>
<dbReference type="InterPro" id="IPR017968">
    <property type="entry name" value="Acylphosphatase_CS"/>
</dbReference>
<proteinExistence type="predicted"/>
<evidence type="ECO:0000313" key="2">
    <source>
        <dbReference type="EMBL" id="GAI02134.1"/>
    </source>
</evidence>
<dbReference type="NCBIfam" id="NF011016">
    <property type="entry name" value="PRK14444.1"/>
    <property type="match status" value="1"/>
</dbReference>
<dbReference type="AlphaFoldDB" id="X1M700"/>
<dbReference type="Gene3D" id="3.30.70.100">
    <property type="match status" value="1"/>
</dbReference>
<gene>
    <name evidence="2" type="ORF">S06H3_02665</name>
</gene>
<dbReference type="InterPro" id="IPR036046">
    <property type="entry name" value="Acylphosphatase-like_dom_sf"/>
</dbReference>
<sequence length="94" mass="10833">MEVKKVRAHVLIKGRVQGVFFRAETRSQAYSLGLTGWVRNRWAGSVEAVFEGEDQKVRKMIAWCYKGPPSAVVEDVEVEWEDYKGEFASFSVRY</sequence>
<dbReference type="SUPFAM" id="SSF54975">
    <property type="entry name" value="Acylphosphatase/BLUF domain-like"/>
    <property type="match status" value="1"/>
</dbReference>
<comment type="caution">
    <text evidence="2">The sequence shown here is derived from an EMBL/GenBank/DDBJ whole genome shotgun (WGS) entry which is preliminary data.</text>
</comment>
<dbReference type="PANTHER" id="PTHR47268">
    <property type="entry name" value="ACYLPHOSPHATASE"/>
    <property type="match status" value="1"/>
</dbReference>
<dbReference type="InterPro" id="IPR001792">
    <property type="entry name" value="Acylphosphatase-like_dom"/>
</dbReference>
<feature type="domain" description="Acylphosphatase-like" evidence="1">
    <location>
        <begin position="7"/>
        <end position="94"/>
    </location>
</feature>
<dbReference type="PROSITE" id="PS51160">
    <property type="entry name" value="ACYLPHOSPHATASE_3"/>
    <property type="match status" value="1"/>
</dbReference>
<organism evidence="2">
    <name type="scientific">marine sediment metagenome</name>
    <dbReference type="NCBI Taxonomy" id="412755"/>
    <lineage>
        <taxon>unclassified sequences</taxon>
        <taxon>metagenomes</taxon>
        <taxon>ecological metagenomes</taxon>
    </lineage>
</organism>
<dbReference type="GO" id="GO:0003998">
    <property type="term" value="F:acylphosphatase activity"/>
    <property type="evidence" value="ECO:0007669"/>
    <property type="project" value="InterPro"/>
</dbReference>
<dbReference type="PANTHER" id="PTHR47268:SF4">
    <property type="entry name" value="ACYLPHOSPHATASE"/>
    <property type="match status" value="1"/>
</dbReference>
<evidence type="ECO:0000259" key="1">
    <source>
        <dbReference type="PROSITE" id="PS51160"/>
    </source>
</evidence>
<dbReference type="InterPro" id="IPR020456">
    <property type="entry name" value="Acylphosphatase"/>
</dbReference>
<dbReference type="PRINTS" id="PR00112">
    <property type="entry name" value="ACYLPHPHTASE"/>
</dbReference>
<dbReference type="EMBL" id="BARV01000797">
    <property type="protein sequence ID" value="GAI02134.1"/>
    <property type="molecule type" value="Genomic_DNA"/>
</dbReference>